<name>A0A841JNJ8_9SPHI</name>
<keyword evidence="4 7" id="KW-0812">Transmembrane</keyword>
<protein>
    <submittedName>
        <fullName evidence="8">Putative membrane protein YphA (DoxX/SURF4 family)</fullName>
    </submittedName>
</protein>
<dbReference type="EMBL" id="JACHCA010000021">
    <property type="protein sequence ID" value="MBB6131186.1"/>
    <property type="molecule type" value="Genomic_DNA"/>
</dbReference>
<evidence type="ECO:0000256" key="4">
    <source>
        <dbReference type="ARBA" id="ARBA00022692"/>
    </source>
</evidence>
<reference evidence="8 9" key="1">
    <citation type="submission" date="2020-08" db="EMBL/GenBank/DDBJ databases">
        <title>Genomic Encyclopedia of Type Strains, Phase IV (KMG-V): Genome sequencing to study the core and pangenomes of soil and plant-associated prokaryotes.</title>
        <authorList>
            <person name="Whitman W."/>
        </authorList>
    </citation>
    <scope>NUCLEOTIDE SEQUENCE [LARGE SCALE GENOMIC DNA]</scope>
    <source>
        <strain evidence="8 9">MP601</strain>
    </source>
</reference>
<dbReference type="InterPro" id="IPR032808">
    <property type="entry name" value="DoxX"/>
</dbReference>
<evidence type="ECO:0000256" key="1">
    <source>
        <dbReference type="ARBA" id="ARBA00004651"/>
    </source>
</evidence>
<accession>A0A841JNJ8</accession>
<sequence length="145" mass="15768">MNLVHKIENWGDTHHPKALDLIRIALGVFLLLKGIAFMENTAYLKSLIDSQNVVDLTPGVLMALVYYVTFAHMVGGVLIAVGILTRLGCIIQIPIVLGAVFLTSIFQEPINALAWPSIVALILLVIFTILGSGPISLDKYLSEKS</sequence>
<proteinExistence type="inferred from homology"/>
<keyword evidence="6 7" id="KW-0472">Membrane</keyword>
<dbReference type="Pfam" id="PF07681">
    <property type="entry name" value="DoxX"/>
    <property type="match status" value="1"/>
</dbReference>
<evidence type="ECO:0000256" key="5">
    <source>
        <dbReference type="ARBA" id="ARBA00022989"/>
    </source>
</evidence>
<evidence type="ECO:0000256" key="6">
    <source>
        <dbReference type="ARBA" id="ARBA00023136"/>
    </source>
</evidence>
<dbReference type="PANTHER" id="PTHR33452:SF1">
    <property type="entry name" value="INNER MEMBRANE PROTEIN YPHA-RELATED"/>
    <property type="match status" value="1"/>
</dbReference>
<dbReference type="AlphaFoldDB" id="A0A841JNJ8"/>
<gene>
    <name evidence="8" type="ORF">HDF22_005337</name>
</gene>
<feature type="transmembrane region" description="Helical" evidence="7">
    <location>
        <begin position="112"/>
        <end position="137"/>
    </location>
</feature>
<dbReference type="Proteomes" id="UP000548326">
    <property type="component" value="Unassembled WGS sequence"/>
</dbReference>
<dbReference type="RefSeq" id="WP_183589759.1">
    <property type="nucleotide sequence ID" value="NZ_JACHCA010000021.1"/>
</dbReference>
<dbReference type="PANTHER" id="PTHR33452">
    <property type="entry name" value="OXIDOREDUCTASE CATD-RELATED"/>
    <property type="match status" value="1"/>
</dbReference>
<keyword evidence="3" id="KW-1003">Cell membrane</keyword>
<feature type="transmembrane region" description="Helical" evidence="7">
    <location>
        <begin position="58"/>
        <end position="80"/>
    </location>
</feature>
<evidence type="ECO:0000313" key="8">
    <source>
        <dbReference type="EMBL" id="MBB6131186.1"/>
    </source>
</evidence>
<dbReference type="InterPro" id="IPR051907">
    <property type="entry name" value="DoxX-like_oxidoreductase"/>
</dbReference>
<organism evidence="8 9">
    <name type="scientific">Mucilaginibacter lappiensis</name>
    <dbReference type="NCBI Taxonomy" id="354630"/>
    <lineage>
        <taxon>Bacteria</taxon>
        <taxon>Pseudomonadati</taxon>
        <taxon>Bacteroidota</taxon>
        <taxon>Sphingobacteriia</taxon>
        <taxon>Sphingobacteriales</taxon>
        <taxon>Sphingobacteriaceae</taxon>
        <taxon>Mucilaginibacter</taxon>
    </lineage>
</organism>
<evidence type="ECO:0000256" key="3">
    <source>
        <dbReference type="ARBA" id="ARBA00022475"/>
    </source>
</evidence>
<evidence type="ECO:0000313" key="9">
    <source>
        <dbReference type="Proteomes" id="UP000548326"/>
    </source>
</evidence>
<evidence type="ECO:0000256" key="2">
    <source>
        <dbReference type="ARBA" id="ARBA00006679"/>
    </source>
</evidence>
<comment type="caution">
    <text evidence="8">The sequence shown here is derived from an EMBL/GenBank/DDBJ whole genome shotgun (WGS) entry which is preliminary data.</text>
</comment>
<evidence type="ECO:0000256" key="7">
    <source>
        <dbReference type="SAM" id="Phobius"/>
    </source>
</evidence>
<feature type="transmembrane region" description="Helical" evidence="7">
    <location>
        <begin position="87"/>
        <end position="106"/>
    </location>
</feature>
<keyword evidence="5 7" id="KW-1133">Transmembrane helix</keyword>
<comment type="subcellular location">
    <subcellularLocation>
        <location evidence="1">Cell membrane</location>
        <topology evidence="1">Multi-pass membrane protein</topology>
    </subcellularLocation>
</comment>
<feature type="transmembrane region" description="Helical" evidence="7">
    <location>
        <begin position="21"/>
        <end position="38"/>
    </location>
</feature>
<comment type="similarity">
    <text evidence="2">Belongs to the DoxX family.</text>
</comment>
<dbReference type="GO" id="GO:0005886">
    <property type="term" value="C:plasma membrane"/>
    <property type="evidence" value="ECO:0007669"/>
    <property type="project" value="UniProtKB-SubCell"/>
</dbReference>